<dbReference type="Gene3D" id="3.30.2010.10">
    <property type="entry name" value="Metalloproteases ('zincins'), catalytic domain"/>
    <property type="match status" value="1"/>
</dbReference>
<name>A0A481YZL5_9VIRU</name>
<evidence type="ECO:0008006" key="2">
    <source>
        <dbReference type="Google" id="ProtNLM"/>
    </source>
</evidence>
<gene>
    <name evidence="1" type="ORF">LCMiAC01_02970</name>
</gene>
<dbReference type="EMBL" id="MK500393">
    <property type="protein sequence ID" value="QBK88619.1"/>
    <property type="molecule type" value="Genomic_DNA"/>
</dbReference>
<evidence type="ECO:0000313" key="1">
    <source>
        <dbReference type="EMBL" id="QBK88619.1"/>
    </source>
</evidence>
<reference evidence="1" key="1">
    <citation type="journal article" date="2019" name="MBio">
        <title>Virus Genomes from Deep Sea Sediments Expand the Ocean Megavirome and Support Independent Origins of Viral Gigantism.</title>
        <authorList>
            <person name="Backstrom D."/>
            <person name="Yutin N."/>
            <person name="Jorgensen S.L."/>
            <person name="Dharamshi J."/>
            <person name="Homa F."/>
            <person name="Zaremba-Niedwiedzka K."/>
            <person name="Spang A."/>
            <person name="Wolf Y.I."/>
            <person name="Koonin E.V."/>
            <person name="Ettema T.J."/>
        </authorList>
    </citation>
    <scope>NUCLEOTIDE SEQUENCE</scope>
</reference>
<accession>A0A481YZL5</accession>
<proteinExistence type="predicted"/>
<sequence>MIKIIIAIVLIIILYSFVKSIKNDVKYVKSDIDNVEYLVLDMINSQEAANMLARIKKNIFKMVHNLDKNKDNKYKEFKKYIKQLSKRIKNVKINEGSTDGRYTSYSVNKGEQLVFCLRSKNNKINLHDMNLMMYVVLHEMAHIACPEYGHTDLFKKIFAFFTNVAINIGKYKRINFGMNPSEYCGLTITSSIV</sequence>
<organism evidence="1">
    <name type="scientific">Mimivirus LCMiAC01</name>
    <dbReference type="NCBI Taxonomy" id="2506608"/>
    <lineage>
        <taxon>Viruses</taxon>
        <taxon>Varidnaviria</taxon>
        <taxon>Bamfordvirae</taxon>
        <taxon>Nucleocytoviricota</taxon>
        <taxon>Megaviricetes</taxon>
        <taxon>Imitervirales</taxon>
        <taxon>Mimiviridae</taxon>
        <taxon>Klosneuvirinae</taxon>
    </lineage>
</organism>
<protein>
    <recommendedName>
        <fullName evidence="2">WLM domain protein</fullName>
    </recommendedName>
</protein>